<dbReference type="Proteomes" id="UP000016646">
    <property type="component" value="Unassembled WGS sequence"/>
</dbReference>
<name>U2MSS6_TRESO</name>
<comment type="caution">
    <text evidence="1">The sequence shown here is derived from an EMBL/GenBank/DDBJ whole genome shotgun (WGS) entry which is preliminary data.</text>
</comment>
<sequence length="48" mass="5234">MQVAHCSELLCKSGGEKRPSRFSFIGDAHNSCALLGIIRSCINYPLPL</sequence>
<evidence type="ECO:0000313" key="3">
    <source>
        <dbReference type="Proteomes" id="UP000016412"/>
    </source>
</evidence>
<organism evidence="1 3">
    <name type="scientific">Treponema socranskii subsp. socranskii VPI DR56BR1116 = ATCC 35536</name>
    <dbReference type="NCBI Taxonomy" id="1125725"/>
    <lineage>
        <taxon>Bacteria</taxon>
        <taxon>Pseudomonadati</taxon>
        <taxon>Spirochaetota</taxon>
        <taxon>Spirochaetia</taxon>
        <taxon>Spirochaetales</taxon>
        <taxon>Treponemataceae</taxon>
        <taxon>Treponema</taxon>
    </lineage>
</organism>
<proteinExistence type="predicted"/>
<dbReference type="PATRIC" id="fig|1125725.3.peg.743"/>
<dbReference type="EMBL" id="AUZJ01000014">
    <property type="protein sequence ID" value="ERF61292.1"/>
    <property type="molecule type" value="Genomic_DNA"/>
</dbReference>
<keyword evidence="4" id="KW-1185">Reference proteome</keyword>
<dbReference type="Proteomes" id="UP000016412">
    <property type="component" value="Unassembled WGS sequence"/>
</dbReference>
<evidence type="ECO:0000313" key="2">
    <source>
        <dbReference type="EMBL" id="ERK04710.1"/>
    </source>
</evidence>
<evidence type="ECO:0000313" key="4">
    <source>
        <dbReference type="Proteomes" id="UP000016646"/>
    </source>
</evidence>
<protein>
    <submittedName>
        <fullName evidence="1">Uncharacterized protein</fullName>
    </submittedName>
</protein>
<dbReference type="AlphaFoldDB" id="U2MSS6"/>
<dbReference type="EMBL" id="AVQI01000016">
    <property type="protein sequence ID" value="ERK04710.1"/>
    <property type="molecule type" value="Genomic_DNA"/>
</dbReference>
<accession>U2MSS6</accession>
<evidence type="ECO:0000313" key="1">
    <source>
        <dbReference type="EMBL" id="ERF61292.1"/>
    </source>
</evidence>
<gene>
    <name evidence="2" type="ORF">HMPREF0860_1309</name>
    <name evidence="1" type="ORF">HMPREF1325_1931</name>
</gene>
<reference evidence="3 4" key="1">
    <citation type="submission" date="2013-08" db="EMBL/GenBank/DDBJ databases">
        <authorList>
            <person name="Durkin A.S."/>
            <person name="Haft D.R."/>
            <person name="McCorrison J."/>
            <person name="Torralba M."/>
            <person name="Gillis M."/>
            <person name="Haft D.H."/>
            <person name="Methe B."/>
            <person name="Sutton G."/>
            <person name="Nelson K.E."/>
        </authorList>
    </citation>
    <scope>NUCLEOTIDE SEQUENCE [LARGE SCALE GENOMIC DNA]</scope>
    <source>
        <strain evidence="2 4">ATCC 35536</strain>
        <strain evidence="1 3">VPI DR56BR1116</strain>
    </source>
</reference>
<dbReference type="STRING" id="1125725.HMPREF1325_1931"/>